<evidence type="ECO:0000313" key="2">
    <source>
        <dbReference type="Proteomes" id="UP001152795"/>
    </source>
</evidence>
<dbReference type="AlphaFoldDB" id="A0A7D9J0Z1"/>
<reference evidence="1" key="1">
    <citation type="submission" date="2020-04" db="EMBL/GenBank/DDBJ databases">
        <authorList>
            <person name="Alioto T."/>
            <person name="Alioto T."/>
            <person name="Gomez Garrido J."/>
        </authorList>
    </citation>
    <scope>NUCLEOTIDE SEQUENCE</scope>
    <source>
        <strain evidence="1">A484AB</strain>
    </source>
</reference>
<protein>
    <submittedName>
        <fullName evidence="1">Uncharacterized protein</fullName>
    </submittedName>
</protein>
<dbReference type="Proteomes" id="UP001152795">
    <property type="component" value="Unassembled WGS sequence"/>
</dbReference>
<organism evidence="1 2">
    <name type="scientific">Paramuricea clavata</name>
    <name type="common">Red gorgonian</name>
    <name type="synonym">Violescent sea-whip</name>
    <dbReference type="NCBI Taxonomy" id="317549"/>
    <lineage>
        <taxon>Eukaryota</taxon>
        <taxon>Metazoa</taxon>
        <taxon>Cnidaria</taxon>
        <taxon>Anthozoa</taxon>
        <taxon>Octocorallia</taxon>
        <taxon>Malacalcyonacea</taxon>
        <taxon>Plexauridae</taxon>
        <taxon>Paramuricea</taxon>
    </lineage>
</organism>
<accession>A0A7D9J0Z1</accession>
<comment type="caution">
    <text evidence="1">The sequence shown here is derived from an EMBL/GenBank/DDBJ whole genome shotgun (WGS) entry which is preliminary data.</text>
</comment>
<dbReference type="EMBL" id="CACRXK020009942">
    <property type="protein sequence ID" value="CAB4018291.1"/>
    <property type="molecule type" value="Genomic_DNA"/>
</dbReference>
<keyword evidence="2" id="KW-1185">Reference proteome</keyword>
<evidence type="ECO:0000313" key="1">
    <source>
        <dbReference type="EMBL" id="CAB4018291.1"/>
    </source>
</evidence>
<sequence>MCARVTFVGQDGQKYGYLESVDETQTLSHIRASASKFLTGETLPEKYVFTWKKAPISPQQEEIIKLSRCSEVVSQQPRILKLYIIDKNNGNCSSHVNTVTYTGQSKAESLSNNGKVDEHTIMKSGLKLFDKNEIEDPKIPTIEKERRIFWNSLVNSICSQKQFKGWSLQALNGLIDTEWTLRKTELLQLDADQAIDKINSTQKANSHKTDVREKKIQQILDRLLLLDFQRKKVYKKIEDLHEQLKHSATDHTKVQDQITLEEDNLDKVFTELKSCQSSLQQSIANSSKTIEYSAEVAGSATLAKESPAILSDDELEDIRQSVVDDYAIDSQSDSN</sequence>
<name>A0A7D9J0Z1_PARCT</name>
<gene>
    <name evidence="1" type="ORF">PACLA_8A046548</name>
</gene>
<proteinExistence type="predicted"/>